<proteinExistence type="predicted"/>
<organism evidence="1 2">
    <name type="scientific">Pontibacter burrus</name>
    <dbReference type="NCBI Taxonomy" id="2704466"/>
    <lineage>
        <taxon>Bacteria</taxon>
        <taxon>Pseudomonadati</taxon>
        <taxon>Bacteroidota</taxon>
        <taxon>Cytophagia</taxon>
        <taxon>Cytophagales</taxon>
        <taxon>Hymenobacteraceae</taxon>
        <taxon>Pontibacter</taxon>
    </lineage>
</organism>
<sequence length="106" mass="12159">MKIKKVDSSGTENKEYSITTDTFKGSLPFLQHQISMEFYAYEVVPEPLLTPHNILSNEVKDVILNQKMGESYTSTFIYNEGGYPITAVRTFEDSSVENIQYIYTSR</sequence>
<reference evidence="1 2" key="1">
    <citation type="submission" date="2020-02" db="EMBL/GenBank/DDBJ databases">
        <authorList>
            <person name="Kim M.K."/>
        </authorList>
    </citation>
    <scope>NUCLEOTIDE SEQUENCE [LARGE SCALE GENOMIC DNA]</scope>
    <source>
        <strain evidence="1 2">BT327</strain>
    </source>
</reference>
<dbReference type="AlphaFoldDB" id="A0A6B3LWG8"/>
<comment type="caution">
    <text evidence="1">The sequence shown here is derived from an EMBL/GenBank/DDBJ whole genome shotgun (WGS) entry which is preliminary data.</text>
</comment>
<evidence type="ECO:0000313" key="1">
    <source>
        <dbReference type="EMBL" id="NEM99295.1"/>
    </source>
</evidence>
<accession>A0A6B3LWG8</accession>
<name>A0A6B3LWG8_9BACT</name>
<dbReference type="RefSeq" id="WP_163916329.1">
    <property type="nucleotide sequence ID" value="NZ_JAAGWD010000008.1"/>
</dbReference>
<dbReference type="EMBL" id="JAAGWD010000008">
    <property type="protein sequence ID" value="NEM99295.1"/>
    <property type="molecule type" value="Genomic_DNA"/>
</dbReference>
<gene>
    <name evidence="1" type="ORF">GXP69_16460</name>
</gene>
<keyword evidence="2" id="KW-1185">Reference proteome</keyword>
<protein>
    <submittedName>
        <fullName evidence="1">Uncharacterized protein</fullName>
    </submittedName>
</protein>
<evidence type="ECO:0000313" key="2">
    <source>
        <dbReference type="Proteomes" id="UP000474777"/>
    </source>
</evidence>
<dbReference type="Proteomes" id="UP000474777">
    <property type="component" value="Unassembled WGS sequence"/>
</dbReference>